<dbReference type="Gene3D" id="2.60.40.1520">
    <property type="entry name" value="Hemocyanin, C-terminal domain"/>
    <property type="match status" value="1"/>
</dbReference>
<evidence type="ECO:0000259" key="4">
    <source>
        <dbReference type="Pfam" id="PF03723"/>
    </source>
</evidence>
<dbReference type="InterPro" id="IPR005203">
    <property type="entry name" value="Hemocyanin_C"/>
</dbReference>
<evidence type="ECO:0000259" key="3">
    <source>
        <dbReference type="Pfam" id="PF00372"/>
    </source>
</evidence>
<evidence type="ECO:0000256" key="2">
    <source>
        <dbReference type="SAM" id="MobiDB-lite"/>
    </source>
</evidence>
<dbReference type="SUPFAM" id="SSF48056">
    <property type="entry name" value="Di-copper centre-containing domain"/>
    <property type="match status" value="1"/>
</dbReference>
<feature type="domain" description="Hemocyanin middle" evidence="3">
    <location>
        <begin position="165"/>
        <end position="400"/>
    </location>
</feature>
<evidence type="ECO:0000256" key="1">
    <source>
        <dbReference type="ARBA" id="ARBA00022723"/>
    </source>
</evidence>
<sequence>MSNTRGAPKKNSAVVDGEKGRCPVPDSSSGSGSATIANQVSKHVNEIFARHVRHHHKPYYHISHEHEDEMSNVHRKLEAAGPKVEHAIVKGRELLEEGVNPELMHHALSVYLTHSKDAQERKIQAPALKEHPVFRAQRPETLRTPQPTAVAGEVVTGDTLQGPALLSYWRDDYDMNDAHYHWHMVFRGAGGDNSKNVRTIDRQGELFLYTHSQMVARYDTEGLCWGHPLVRPWDQYDDVLEYGYQPLPALLDYYGGYPAFSSWYRIRNPDMKDVPGVTIGVADMEEWRNNIYEAIKTGYVVTKPKNKPDTTIRRPLALTGDNCLNYVGGLLDAQYVFFDPLPDDFEIDAAKYGILHSYGLGKFSEMSYRDNDKEKVPYGLMISNFAAPRDPCFWPWYKHLQGFGQLAGTRYPQDITKHKAEVDLSNLVIRPQDTKSPLYANGGVTTFLGPPAADLLESKAKLDHEPYEWSVQVRSSREIPPSVDNPQKLTLRFFIAAKDLVNYYHHWIEMDKVTVTLTGESSILTVVRRDTESSVARKTRNYGEPDPAYASAWCRCGWPQNLMLPAGKPEGMPFVAFCMATDDALDLNTPTSALSFCGAILKDQKYPDPRGMGYPFNRAWTQLTNATTGKISISTIIGNNTDFPFITSSDFKIFRTTKYRHPAADPLPTGITWNNTIKDYFTQDDVDCMVSEYGYNLRQYEDVKYHCHNIYWAVASGRMPLQMDPYTQSNPDPKHPLWTVEMCDNFRAWMLVGCPKDTEDTEDTDDMAGRKLLHAVPDGPIHPE</sequence>
<evidence type="ECO:0008006" key="7">
    <source>
        <dbReference type="Google" id="ProtNLM"/>
    </source>
</evidence>
<dbReference type="EMBL" id="BCLY01000016">
    <property type="protein sequence ID" value="GAQ10367.1"/>
    <property type="molecule type" value="Genomic_DNA"/>
</dbReference>
<dbReference type="InterPro" id="IPR008922">
    <property type="entry name" value="Di-copper_centre_dom_sf"/>
</dbReference>
<accession>A0AAN4TDJ9</accession>
<evidence type="ECO:0000313" key="5">
    <source>
        <dbReference type="EMBL" id="GAQ10367.1"/>
    </source>
</evidence>
<protein>
    <recommendedName>
        <fullName evidence="7">Di-copper centre-containing protein</fullName>
    </recommendedName>
</protein>
<dbReference type="SUPFAM" id="SSF81296">
    <property type="entry name" value="E set domains"/>
    <property type="match status" value="1"/>
</dbReference>
<dbReference type="InterPro" id="IPR000896">
    <property type="entry name" value="Hemocyanin/hexamerin_mid_dom"/>
</dbReference>
<keyword evidence="1" id="KW-0479">Metal-binding</keyword>
<dbReference type="InterPro" id="IPR037020">
    <property type="entry name" value="Hemocyanin_C_sf"/>
</dbReference>
<dbReference type="InterPro" id="IPR013788">
    <property type="entry name" value="Hemocyanin/hexamerin"/>
</dbReference>
<gene>
    <name evidence="5" type="ORF">ALT_7688</name>
</gene>
<dbReference type="AlphaFoldDB" id="A0AAN4TDJ9"/>
<reference evidence="5 6" key="1">
    <citation type="submission" date="2015-11" db="EMBL/GenBank/DDBJ databases">
        <title>Aspergillus lentulus strain IFM 54703T.</title>
        <authorList>
            <person name="Kusuya Y."/>
            <person name="Sakai K."/>
            <person name="Kamei K."/>
            <person name="Takahashi H."/>
            <person name="Yaguchi T."/>
        </authorList>
    </citation>
    <scope>NUCLEOTIDE SEQUENCE [LARGE SCALE GENOMIC DNA]</scope>
    <source>
        <strain evidence="5 6">IFM 54703</strain>
    </source>
</reference>
<dbReference type="Pfam" id="PF03723">
    <property type="entry name" value="Hemocyanin_C"/>
    <property type="match status" value="1"/>
</dbReference>
<dbReference type="InterPro" id="IPR014756">
    <property type="entry name" value="Ig_E-set"/>
</dbReference>
<dbReference type="Gene3D" id="1.10.1280.10">
    <property type="entry name" value="Di-copper center containing domain from catechol oxidase"/>
    <property type="match status" value="1"/>
</dbReference>
<feature type="region of interest" description="Disordered" evidence="2">
    <location>
        <begin position="1"/>
        <end position="34"/>
    </location>
</feature>
<name>A0AAN4TDJ9_ASPLE</name>
<feature type="domain" description="Hemocyanin C-terminal" evidence="4">
    <location>
        <begin position="454"/>
        <end position="623"/>
    </location>
</feature>
<proteinExistence type="predicted"/>
<dbReference type="PANTHER" id="PTHR11511">
    <property type="entry name" value="LARVAL STORAGE PROTEIN/PHENOLOXIDASE"/>
    <property type="match status" value="1"/>
</dbReference>
<evidence type="ECO:0000313" key="6">
    <source>
        <dbReference type="Proteomes" id="UP000051487"/>
    </source>
</evidence>
<dbReference type="PANTHER" id="PTHR11511:SF4">
    <property type="entry name" value="PHENOLOXIDASE 2-RELATED"/>
    <property type="match status" value="1"/>
</dbReference>
<dbReference type="PRINTS" id="PR00187">
    <property type="entry name" value="HAEMOCYANIN"/>
</dbReference>
<dbReference type="Pfam" id="PF00372">
    <property type="entry name" value="Hemocyanin_M"/>
    <property type="match status" value="1"/>
</dbReference>
<dbReference type="Proteomes" id="UP000051487">
    <property type="component" value="Unassembled WGS sequence"/>
</dbReference>
<organism evidence="5 6">
    <name type="scientific">Aspergillus lentulus</name>
    <dbReference type="NCBI Taxonomy" id="293939"/>
    <lineage>
        <taxon>Eukaryota</taxon>
        <taxon>Fungi</taxon>
        <taxon>Dikarya</taxon>
        <taxon>Ascomycota</taxon>
        <taxon>Pezizomycotina</taxon>
        <taxon>Eurotiomycetes</taxon>
        <taxon>Eurotiomycetidae</taxon>
        <taxon>Eurotiales</taxon>
        <taxon>Aspergillaceae</taxon>
        <taxon>Aspergillus</taxon>
        <taxon>Aspergillus subgen. Fumigati</taxon>
    </lineage>
</organism>
<comment type="caution">
    <text evidence="5">The sequence shown here is derived from an EMBL/GenBank/DDBJ whole genome shotgun (WGS) entry which is preliminary data.</text>
</comment>
<dbReference type="GO" id="GO:0046872">
    <property type="term" value="F:metal ion binding"/>
    <property type="evidence" value="ECO:0007669"/>
    <property type="project" value="UniProtKB-KW"/>
</dbReference>